<reference evidence="3" key="1">
    <citation type="submission" date="2011-08" db="EMBL/GenBank/DDBJ databases">
        <title>The draft genome of Latimeria chalumnae.</title>
        <authorList>
            <person name="Di Palma F."/>
            <person name="Alfoldi J."/>
            <person name="Johnson J."/>
            <person name="Berlin A."/>
            <person name="Gnerre S."/>
            <person name="Jaffe D."/>
            <person name="MacCallum I."/>
            <person name="Young S."/>
            <person name="Walker B.J."/>
            <person name="Lander E."/>
            <person name="Lindblad-Toh K."/>
        </authorList>
    </citation>
    <scope>NUCLEOTIDE SEQUENCE [LARGE SCALE GENOMIC DNA]</scope>
    <source>
        <strain evidence="3">Wild caught</strain>
    </source>
</reference>
<dbReference type="Ensembl" id="ENSLACT00000011672.1">
    <property type="protein sequence ID" value="ENSLACP00000011583.1"/>
    <property type="gene ID" value="ENSLACG00000010193.2"/>
</dbReference>
<sequence length="278" mass="31152">MLPKRVQRLRGFWGWLAWMTSFYSARAGQSKRGGGAGEGMMAYSGLYSCKDPQTWQSVLSIYWDVIEAKSVALAKGGKQGKLTALDKWYQEELPATIMQRPEKFLTHEEVVKLMEWKLMRGKFRPRLQQMVASNPSSTVEACTRRAFQLLPDVTAAITELSKLKALGPATASAVLAAGAPESAAFMADEAVEAIPGLTPIQYTLKHYISYLCKIRACALRLNEVDSSKDWTPHRVELCLWTWAAARRYKPSLLQHITIADTGSEEEEEPKPAKRQKVK</sequence>
<keyword evidence="3" id="KW-1185">Reference proteome</keyword>
<dbReference type="AlphaFoldDB" id="H3APL2"/>
<gene>
    <name evidence="2" type="primary">ZGC:112496</name>
</gene>
<name>H3APL2_LATCH</name>
<dbReference type="GeneTree" id="ENSGT00530000064671"/>
<evidence type="ECO:0000313" key="3">
    <source>
        <dbReference type="Proteomes" id="UP000008672"/>
    </source>
</evidence>
<feature type="signal peptide" evidence="1">
    <location>
        <begin position="1"/>
        <end position="27"/>
    </location>
</feature>
<dbReference type="EMBL" id="AFYH01162381">
    <property type="status" value="NOT_ANNOTATED_CDS"/>
    <property type="molecule type" value="Genomic_DNA"/>
</dbReference>
<dbReference type="Proteomes" id="UP000008672">
    <property type="component" value="Unassembled WGS sequence"/>
</dbReference>
<reference evidence="2" key="3">
    <citation type="submission" date="2025-09" db="UniProtKB">
        <authorList>
            <consortium name="Ensembl"/>
        </authorList>
    </citation>
    <scope>IDENTIFICATION</scope>
</reference>
<dbReference type="EMBL" id="AFYH01162382">
    <property type="status" value="NOT_ANNOTATED_CDS"/>
    <property type="molecule type" value="Genomic_DNA"/>
</dbReference>
<dbReference type="EMBL" id="AFYH01162380">
    <property type="status" value="NOT_ANNOTATED_CDS"/>
    <property type="molecule type" value="Genomic_DNA"/>
</dbReference>
<dbReference type="InParanoid" id="H3APL2"/>
<dbReference type="PANTHER" id="PTHR21521:SF0">
    <property type="entry name" value="AMUN, ISOFORM A"/>
    <property type="match status" value="1"/>
</dbReference>
<proteinExistence type="predicted"/>
<dbReference type="eggNOG" id="ENOG502QR55">
    <property type="taxonomic scope" value="Eukaryota"/>
</dbReference>
<evidence type="ECO:0000256" key="1">
    <source>
        <dbReference type="SAM" id="SignalP"/>
    </source>
</evidence>
<evidence type="ECO:0000313" key="2">
    <source>
        <dbReference type="Ensembl" id="ENSLACP00000011583.1"/>
    </source>
</evidence>
<dbReference type="KEGG" id="lcm:102357549"/>
<protein>
    <submittedName>
        <fullName evidence="2">Zgc:112496</fullName>
    </submittedName>
</protein>
<dbReference type="GeneID" id="102357549"/>
<organism evidence="2 3">
    <name type="scientific">Latimeria chalumnae</name>
    <name type="common">Coelacanth</name>
    <dbReference type="NCBI Taxonomy" id="7897"/>
    <lineage>
        <taxon>Eukaryota</taxon>
        <taxon>Metazoa</taxon>
        <taxon>Chordata</taxon>
        <taxon>Craniata</taxon>
        <taxon>Vertebrata</taxon>
        <taxon>Euteleostomi</taxon>
        <taxon>Coelacanthiformes</taxon>
        <taxon>Coelacanthidae</taxon>
        <taxon>Latimeria</taxon>
    </lineage>
</organism>
<dbReference type="Bgee" id="ENSLACG00000010193">
    <property type="expression patterns" value="Expressed in muscle tissue and 5 other cell types or tissues"/>
</dbReference>
<dbReference type="EMBL" id="AFYH01162379">
    <property type="status" value="NOT_ANNOTATED_CDS"/>
    <property type="molecule type" value="Genomic_DNA"/>
</dbReference>
<feature type="chain" id="PRO_5003580466" evidence="1">
    <location>
        <begin position="28"/>
        <end position="278"/>
    </location>
</feature>
<dbReference type="STRING" id="7897.ENSLACP00000011583"/>
<dbReference type="PANTHER" id="PTHR21521">
    <property type="entry name" value="AMUN, ISOFORM A"/>
    <property type="match status" value="1"/>
</dbReference>
<dbReference type="RefSeq" id="XP_006005582.1">
    <property type="nucleotide sequence ID" value="XM_006005520.3"/>
</dbReference>
<dbReference type="OrthoDB" id="8249012at2759"/>
<keyword evidence="1" id="KW-0732">Signal</keyword>
<dbReference type="OMA" id="NKVDPQQ"/>
<accession>H3APL2</accession>
<reference evidence="2" key="2">
    <citation type="submission" date="2025-08" db="UniProtKB">
        <authorList>
            <consortium name="Ensembl"/>
        </authorList>
    </citation>
    <scope>IDENTIFICATION</scope>
</reference>